<gene>
    <name evidence="1" type="ORF">CDAR_528931</name>
</gene>
<reference evidence="1 2" key="1">
    <citation type="submission" date="2021-06" db="EMBL/GenBank/DDBJ databases">
        <title>Caerostris darwini draft genome.</title>
        <authorList>
            <person name="Kono N."/>
            <person name="Arakawa K."/>
        </authorList>
    </citation>
    <scope>NUCLEOTIDE SEQUENCE [LARGE SCALE GENOMIC DNA]</scope>
</reference>
<dbReference type="EMBL" id="BPLQ01011105">
    <property type="protein sequence ID" value="GIY55677.1"/>
    <property type="molecule type" value="Genomic_DNA"/>
</dbReference>
<dbReference type="Proteomes" id="UP001054837">
    <property type="component" value="Unassembled WGS sequence"/>
</dbReference>
<protein>
    <submittedName>
        <fullName evidence="1">Uncharacterized protein</fullName>
    </submittedName>
</protein>
<dbReference type="AlphaFoldDB" id="A0AAV4UCU0"/>
<keyword evidence="2" id="KW-1185">Reference proteome</keyword>
<name>A0AAV4UCU0_9ARAC</name>
<evidence type="ECO:0000313" key="1">
    <source>
        <dbReference type="EMBL" id="GIY55677.1"/>
    </source>
</evidence>
<comment type="caution">
    <text evidence="1">The sequence shown here is derived from an EMBL/GenBank/DDBJ whole genome shotgun (WGS) entry which is preliminary data.</text>
</comment>
<sequence>MQRFICTFLPELHVWSSSSFQPQLNFFMQACIRIYFRFPCSNHGLESEETSSSQYCDIKPSTLHKPPNTEVQMLFLSEDRSGPTVVSINIEINQD</sequence>
<evidence type="ECO:0000313" key="2">
    <source>
        <dbReference type="Proteomes" id="UP001054837"/>
    </source>
</evidence>
<accession>A0AAV4UCU0</accession>
<proteinExistence type="predicted"/>
<organism evidence="1 2">
    <name type="scientific">Caerostris darwini</name>
    <dbReference type="NCBI Taxonomy" id="1538125"/>
    <lineage>
        <taxon>Eukaryota</taxon>
        <taxon>Metazoa</taxon>
        <taxon>Ecdysozoa</taxon>
        <taxon>Arthropoda</taxon>
        <taxon>Chelicerata</taxon>
        <taxon>Arachnida</taxon>
        <taxon>Araneae</taxon>
        <taxon>Araneomorphae</taxon>
        <taxon>Entelegynae</taxon>
        <taxon>Araneoidea</taxon>
        <taxon>Araneidae</taxon>
        <taxon>Caerostris</taxon>
    </lineage>
</organism>
<dbReference type="PROSITE" id="PS51257">
    <property type="entry name" value="PROKAR_LIPOPROTEIN"/>
    <property type="match status" value="1"/>
</dbReference>